<accession>A0A200PPR5</accession>
<evidence type="ECO:0000256" key="1">
    <source>
        <dbReference type="SAM" id="MobiDB-lite"/>
    </source>
</evidence>
<reference evidence="2 3" key="1">
    <citation type="journal article" date="2017" name="Mol. Plant">
        <title>The Genome of Medicinal Plant Macleaya cordata Provides New Insights into Benzylisoquinoline Alkaloids Metabolism.</title>
        <authorList>
            <person name="Liu X."/>
            <person name="Liu Y."/>
            <person name="Huang P."/>
            <person name="Ma Y."/>
            <person name="Qing Z."/>
            <person name="Tang Q."/>
            <person name="Cao H."/>
            <person name="Cheng P."/>
            <person name="Zheng Y."/>
            <person name="Yuan Z."/>
            <person name="Zhou Y."/>
            <person name="Liu J."/>
            <person name="Tang Z."/>
            <person name="Zhuo Y."/>
            <person name="Zhang Y."/>
            <person name="Yu L."/>
            <person name="Huang J."/>
            <person name="Yang P."/>
            <person name="Peng Q."/>
            <person name="Zhang J."/>
            <person name="Jiang W."/>
            <person name="Zhang Z."/>
            <person name="Lin K."/>
            <person name="Ro D.K."/>
            <person name="Chen X."/>
            <person name="Xiong X."/>
            <person name="Shang Y."/>
            <person name="Huang S."/>
            <person name="Zeng J."/>
        </authorList>
    </citation>
    <scope>NUCLEOTIDE SEQUENCE [LARGE SCALE GENOMIC DNA]</scope>
    <source>
        <strain evidence="3">cv. BLH2017</strain>
        <tissue evidence="2">Root</tissue>
    </source>
</reference>
<keyword evidence="3" id="KW-1185">Reference proteome</keyword>
<dbReference type="InParanoid" id="A0A200PPR5"/>
<name>A0A200PPR5_MACCD</name>
<feature type="compositionally biased region" description="Low complexity" evidence="1">
    <location>
        <begin position="37"/>
        <end position="81"/>
    </location>
</feature>
<sequence length="81" mass="8202">MLMWSNSAFPASSLSNPHPTTSSQLTPILTPPAVAQTSSNSMLSTPTSTSSPSPESTSPPTQSSPSPSTVPASQSQSPSTQ</sequence>
<evidence type="ECO:0000313" key="3">
    <source>
        <dbReference type="Proteomes" id="UP000195402"/>
    </source>
</evidence>
<gene>
    <name evidence="2" type="ORF">BVC80_8695g11</name>
</gene>
<evidence type="ECO:0000313" key="2">
    <source>
        <dbReference type="EMBL" id="OVA00200.1"/>
    </source>
</evidence>
<feature type="compositionally biased region" description="Polar residues" evidence="1">
    <location>
        <begin position="1"/>
        <end position="27"/>
    </location>
</feature>
<dbReference type="Proteomes" id="UP000195402">
    <property type="component" value="Unassembled WGS sequence"/>
</dbReference>
<proteinExistence type="predicted"/>
<feature type="region of interest" description="Disordered" evidence="1">
    <location>
        <begin position="1"/>
        <end position="81"/>
    </location>
</feature>
<organism evidence="2 3">
    <name type="scientific">Macleaya cordata</name>
    <name type="common">Five-seeded plume-poppy</name>
    <name type="synonym">Bocconia cordata</name>
    <dbReference type="NCBI Taxonomy" id="56857"/>
    <lineage>
        <taxon>Eukaryota</taxon>
        <taxon>Viridiplantae</taxon>
        <taxon>Streptophyta</taxon>
        <taxon>Embryophyta</taxon>
        <taxon>Tracheophyta</taxon>
        <taxon>Spermatophyta</taxon>
        <taxon>Magnoliopsida</taxon>
        <taxon>Ranunculales</taxon>
        <taxon>Papaveraceae</taxon>
        <taxon>Papaveroideae</taxon>
        <taxon>Macleaya</taxon>
    </lineage>
</organism>
<comment type="caution">
    <text evidence="2">The sequence shown here is derived from an EMBL/GenBank/DDBJ whole genome shotgun (WGS) entry which is preliminary data.</text>
</comment>
<dbReference type="AlphaFoldDB" id="A0A200PPR5"/>
<protein>
    <submittedName>
        <fullName evidence="2">Uncharacterized protein</fullName>
    </submittedName>
</protein>
<dbReference type="EMBL" id="MVGT01004347">
    <property type="protein sequence ID" value="OVA00200.1"/>
    <property type="molecule type" value="Genomic_DNA"/>
</dbReference>